<reference evidence="2 3" key="1">
    <citation type="submission" date="2024-09" db="EMBL/GenBank/DDBJ databases">
        <authorList>
            <person name="Sun Q."/>
            <person name="Mori K."/>
        </authorList>
    </citation>
    <scope>NUCLEOTIDE SEQUENCE [LARGE SCALE GENOMIC DNA]</scope>
    <source>
        <strain evidence="2 3">NCAIM B.01794</strain>
    </source>
</reference>
<comment type="caution">
    <text evidence="2">The sequence shown here is derived from an EMBL/GenBank/DDBJ whole genome shotgun (WGS) entry which is preliminary data.</text>
</comment>
<proteinExistence type="predicted"/>
<sequence length="254" mass="28134">MQIKALSEFDRERYSRQLRIEGFGEEGQLRLRGATVLVSRVGGVGGTAAMNLVRAGVGRLILAHGGKVVPEYLNRWQLITPDDLDRPCAQVWAEKLGQIDADVEIVTVNEYINEENVADLVSQADLVVDGAPLFEERYLMNDEAMRQGKPLCMGAMFGMENYASTFIPGESACLRCVFPEKPEYWTDMKVFPAIGPGPVIVGATIAMEAIKVLTGFGQPLKNILWFFDLESNTTRYLEIERVKDCPACGASRSH</sequence>
<dbReference type="RefSeq" id="WP_376942989.1">
    <property type="nucleotide sequence ID" value="NZ_JBHLSS010000027.1"/>
</dbReference>
<protein>
    <submittedName>
        <fullName evidence="2">HesA/MoeB/ThiF family protein</fullName>
    </submittedName>
</protein>
<evidence type="ECO:0000313" key="2">
    <source>
        <dbReference type="EMBL" id="MFC0708744.1"/>
    </source>
</evidence>
<name>A0ABV6SGU1_AZOPA</name>
<evidence type="ECO:0000259" key="1">
    <source>
        <dbReference type="Pfam" id="PF00899"/>
    </source>
</evidence>
<accession>A0ABV6SGU1</accession>
<dbReference type="Proteomes" id="UP001589891">
    <property type="component" value="Unassembled WGS sequence"/>
</dbReference>
<organism evidence="2 3">
    <name type="scientific">Azorhizophilus paspali</name>
    <name type="common">Azotobacter paspali</name>
    <dbReference type="NCBI Taxonomy" id="69963"/>
    <lineage>
        <taxon>Bacteria</taxon>
        <taxon>Pseudomonadati</taxon>
        <taxon>Pseudomonadota</taxon>
        <taxon>Gammaproteobacteria</taxon>
        <taxon>Pseudomonadales</taxon>
        <taxon>Pseudomonadaceae</taxon>
        <taxon>Azorhizophilus</taxon>
    </lineage>
</organism>
<dbReference type="CDD" id="cd00757">
    <property type="entry name" value="ThiF_MoeB_HesA_family"/>
    <property type="match status" value="1"/>
</dbReference>
<dbReference type="Gene3D" id="3.40.50.720">
    <property type="entry name" value="NAD(P)-binding Rossmann-like Domain"/>
    <property type="match status" value="1"/>
</dbReference>
<dbReference type="InterPro" id="IPR045886">
    <property type="entry name" value="ThiF/MoeB/HesA"/>
</dbReference>
<feature type="domain" description="THIF-type NAD/FAD binding fold" evidence="1">
    <location>
        <begin position="14"/>
        <end position="246"/>
    </location>
</feature>
<dbReference type="SUPFAM" id="SSF69572">
    <property type="entry name" value="Activating enzymes of the ubiquitin-like proteins"/>
    <property type="match status" value="1"/>
</dbReference>
<evidence type="ECO:0000313" key="3">
    <source>
        <dbReference type="Proteomes" id="UP001589891"/>
    </source>
</evidence>
<dbReference type="InterPro" id="IPR035985">
    <property type="entry name" value="Ubiquitin-activating_enz"/>
</dbReference>
<gene>
    <name evidence="2" type="ORF">ACFFGX_03760</name>
</gene>
<dbReference type="InterPro" id="IPR000594">
    <property type="entry name" value="ThiF_NAD_FAD-bd"/>
</dbReference>
<dbReference type="PANTHER" id="PTHR10953:SF102">
    <property type="entry name" value="ADENYLYLTRANSFERASE AND SULFURTRANSFERASE MOCS3"/>
    <property type="match status" value="1"/>
</dbReference>
<dbReference type="Pfam" id="PF00899">
    <property type="entry name" value="ThiF"/>
    <property type="match status" value="1"/>
</dbReference>
<dbReference type="PANTHER" id="PTHR10953">
    <property type="entry name" value="UBIQUITIN-ACTIVATING ENZYME E1"/>
    <property type="match status" value="1"/>
</dbReference>
<dbReference type="EMBL" id="JBHLSS010000027">
    <property type="protein sequence ID" value="MFC0708744.1"/>
    <property type="molecule type" value="Genomic_DNA"/>
</dbReference>
<keyword evidence="3" id="KW-1185">Reference proteome</keyword>